<sequence length="83" mass="8692">MKPILLTFIVVALVAGCGVEEPSSVKPPVKALSEGQVAEVPEAIDAPPVAQAKEPPPQPRRPVPRVSISIHEAAAQGNIEIVR</sequence>
<proteinExistence type="predicted"/>
<organism evidence="2">
    <name type="scientific">marine metagenome</name>
    <dbReference type="NCBI Taxonomy" id="408172"/>
    <lineage>
        <taxon>unclassified sequences</taxon>
        <taxon>metagenomes</taxon>
        <taxon>ecological metagenomes</taxon>
    </lineage>
</organism>
<dbReference type="EMBL" id="UINC01028231">
    <property type="protein sequence ID" value="SVB08843.1"/>
    <property type="molecule type" value="Genomic_DNA"/>
</dbReference>
<dbReference type="PROSITE" id="PS51257">
    <property type="entry name" value="PROKAR_LIPOPROTEIN"/>
    <property type="match status" value="1"/>
</dbReference>
<evidence type="ECO:0000256" key="1">
    <source>
        <dbReference type="SAM" id="MobiDB-lite"/>
    </source>
</evidence>
<dbReference type="AlphaFoldDB" id="A0A382B6E5"/>
<feature type="non-terminal residue" evidence="2">
    <location>
        <position position="83"/>
    </location>
</feature>
<evidence type="ECO:0000313" key="2">
    <source>
        <dbReference type="EMBL" id="SVB08843.1"/>
    </source>
</evidence>
<protein>
    <submittedName>
        <fullName evidence="2">Uncharacterized protein</fullName>
    </submittedName>
</protein>
<feature type="region of interest" description="Disordered" evidence="1">
    <location>
        <begin position="44"/>
        <end position="65"/>
    </location>
</feature>
<name>A0A382B6E5_9ZZZZ</name>
<reference evidence="2" key="1">
    <citation type="submission" date="2018-05" db="EMBL/GenBank/DDBJ databases">
        <authorList>
            <person name="Lanie J.A."/>
            <person name="Ng W.-L."/>
            <person name="Kazmierczak K.M."/>
            <person name="Andrzejewski T.M."/>
            <person name="Davidsen T.M."/>
            <person name="Wayne K.J."/>
            <person name="Tettelin H."/>
            <person name="Glass J.I."/>
            <person name="Rusch D."/>
            <person name="Podicherti R."/>
            <person name="Tsui H.-C.T."/>
            <person name="Winkler M.E."/>
        </authorList>
    </citation>
    <scope>NUCLEOTIDE SEQUENCE</scope>
</reference>
<accession>A0A382B6E5</accession>
<gene>
    <name evidence="2" type="ORF">METZ01_LOCUS161697</name>
</gene>